<dbReference type="UniPathway" id="UPA00068">
    <property type="reaction ID" value="UER00106"/>
</dbReference>
<dbReference type="AlphaFoldDB" id="A0A7S2SPT5"/>
<dbReference type="GO" id="GO:0005737">
    <property type="term" value="C:cytoplasm"/>
    <property type="evidence" value="ECO:0007669"/>
    <property type="project" value="InterPro"/>
</dbReference>
<comment type="pathway">
    <text evidence="1">Amino-acid biosynthesis; L-arginine biosynthesis; N(2)-acetyl-L-ornithine from L-glutamate: step 1/4.</text>
</comment>
<dbReference type="PANTHER" id="PTHR30602:SF12">
    <property type="entry name" value="AMINO-ACID ACETYLTRANSFERASE NAGS1, CHLOROPLASTIC-RELATED"/>
    <property type="match status" value="1"/>
</dbReference>
<evidence type="ECO:0000256" key="6">
    <source>
        <dbReference type="ARBA" id="ARBA00048372"/>
    </source>
</evidence>
<reference evidence="8" key="1">
    <citation type="submission" date="2021-01" db="EMBL/GenBank/DDBJ databases">
        <authorList>
            <person name="Corre E."/>
            <person name="Pelletier E."/>
            <person name="Niang G."/>
            <person name="Scheremetjew M."/>
            <person name="Finn R."/>
            <person name="Kale V."/>
            <person name="Holt S."/>
            <person name="Cochrane G."/>
            <person name="Meng A."/>
            <person name="Brown T."/>
            <person name="Cohen L."/>
        </authorList>
    </citation>
    <scope>NUCLEOTIDE SEQUENCE</scope>
    <source>
        <strain evidence="8">NY070348D</strain>
    </source>
</reference>
<dbReference type="SUPFAM" id="SSF55729">
    <property type="entry name" value="Acyl-CoA N-acyltransferases (Nat)"/>
    <property type="match status" value="1"/>
</dbReference>
<sequence length="587" mass="65075">MFAMRSGVRRVAGLWGRRVPEGMARCLPASRGLCSRFDDTTFQPPEKETEAIGEDMSHPYDKRAELFETDNIKILPYTHRHESSRARDDRLVGYRVFRAMAPYIAVHYGSVVVIHIPGEVLDSDMGEQVMHDIVLLKTLGIKPILVAGCRPQIRRKLADIGKESIFVGGNRVCDTETLYHCQSVAGHVRVHIESLLTRGLMNSPTAVGSVQVTSGNFVRAIAFGVRNGVDFLHTGIVTKVSSNRIKKLLDEGDVVLLSHLGVSQSGTIYHCRSEDVAVRAAADMNASKLVFLHNGESLVDVRKHGGAIVHNLPLHAAKTFTKRLADSLGASDGDKQVRHVKNDESDPGEWKHLFMGYLQGAIKAVEMGVHRAHLVSRHIEGAIISELCTRDGIGLLISQDLYDGVRAATSHDAPAIKRLIQPLEDAKILVTRPPKAIEKDITNFIVFEREGMILACCHYQLYPDQRYGKGAVEMSCVAVSSALHGEGIGNALLSYSLRRALSTGVRTLFVLTTRTQGWFIDRGFKEVPPESLPAGKLDTYDRSRNSKVFFKTIESERAIDEEEILWFRQTPQQQHKSSTTNTTLETN</sequence>
<protein>
    <recommendedName>
        <fullName evidence="3">amino-acid N-acetyltransferase</fullName>
        <ecNumber evidence="3">2.3.1.1</ecNumber>
    </recommendedName>
</protein>
<evidence type="ECO:0000256" key="4">
    <source>
        <dbReference type="ARBA" id="ARBA00022679"/>
    </source>
</evidence>
<comment type="similarity">
    <text evidence="2">Belongs to the acetyltransferase family. ArgA subfamily.</text>
</comment>
<dbReference type="Pfam" id="PF13508">
    <property type="entry name" value="Acetyltransf_7"/>
    <property type="match status" value="1"/>
</dbReference>
<organism evidence="8">
    <name type="scientific">Mucochytrium quahogii</name>
    <dbReference type="NCBI Taxonomy" id="96639"/>
    <lineage>
        <taxon>Eukaryota</taxon>
        <taxon>Sar</taxon>
        <taxon>Stramenopiles</taxon>
        <taxon>Bigyra</taxon>
        <taxon>Labyrinthulomycetes</taxon>
        <taxon>Thraustochytrida</taxon>
        <taxon>Thraustochytriidae</taxon>
        <taxon>Mucochytrium</taxon>
    </lineage>
</organism>
<keyword evidence="5" id="KW-0012">Acyltransferase</keyword>
<comment type="catalytic activity">
    <reaction evidence="6">
        <text>L-glutamate + acetyl-CoA = N-acetyl-L-glutamate + CoA + H(+)</text>
        <dbReference type="Rhea" id="RHEA:24292"/>
        <dbReference type="ChEBI" id="CHEBI:15378"/>
        <dbReference type="ChEBI" id="CHEBI:29985"/>
        <dbReference type="ChEBI" id="CHEBI:44337"/>
        <dbReference type="ChEBI" id="CHEBI:57287"/>
        <dbReference type="ChEBI" id="CHEBI:57288"/>
        <dbReference type="EC" id="2.3.1.1"/>
    </reaction>
</comment>
<dbReference type="Gene3D" id="3.40.1160.10">
    <property type="entry name" value="Acetylglutamate kinase-like"/>
    <property type="match status" value="1"/>
</dbReference>
<dbReference type="PROSITE" id="PS51186">
    <property type="entry name" value="GNAT"/>
    <property type="match status" value="1"/>
</dbReference>
<dbReference type="NCBIfam" id="TIGR01890">
    <property type="entry name" value="N-Ac-Glu-synth"/>
    <property type="match status" value="1"/>
</dbReference>
<dbReference type="GO" id="GO:0006526">
    <property type="term" value="P:L-arginine biosynthetic process"/>
    <property type="evidence" value="ECO:0007669"/>
    <property type="project" value="UniProtKB-UniPathway"/>
</dbReference>
<keyword evidence="4" id="KW-0808">Transferase</keyword>
<gene>
    <name evidence="8" type="ORF">QSP1433_LOCUS15839</name>
</gene>
<evidence type="ECO:0000256" key="5">
    <source>
        <dbReference type="ARBA" id="ARBA00023315"/>
    </source>
</evidence>
<dbReference type="InterPro" id="IPR000182">
    <property type="entry name" value="GNAT_dom"/>
</dbReference>
<dbReference type="CDD" id="cd04301">
    <property type="entry name" value="NAT_SF"/>
    <property type="match status" value="1"/>
</dbReference>
<dbReference type="InterPro" id="IPR036393">
    <property type="entry name" value="AceGlu_kinase-like_sf"/>
</dbReference>
<dbReference type="NCBIfam" id="NF003641">
    <property type="entry name" value="PRK05279.1"/>
    <property type="match status" value="1"/>
</dbReference>
<name>A0A7S2SPT5_9STRA</name>
<dbReference type="InterPro" id="IPR016181">
    <property type="entry name" value="Acyl_CoA_acyltransferase"/>
</dbReference>
<dbReference type="EC" id="2.3.1.1" evidence="3"/>
<feature type="domain" description="N-acetyltransferase" evidence="7">
    <location>
        <begin position="403"/>
        <end position="554"/>
    </location>
</feature>
<dbReference type="GO" id="GO:0004042">
    <property type="term" value="F:L-glutamate N-acetyltransferase activity"/>
    <property type="evidence" value="ECO:0007669"/>
    <property type="project" value="InterPro"/>
</dbReference>
<evidence type="ECO:0000313" key="8">
    <source>
        <dbReference type="EMBL" id="CAD9704602.1"/>
    </source>
</evidence>
<dbReference type="InterPro" id="IPR001048">
    <property type="entry name" value="Asp/Glu/Uridylate_kinase"/>
</dbReference>
<dbReference type="Pfam" id="PF00696">
    <property type="entry name" value="AA_kinase"/>
    <property type="match status" value="1"/>
</dbReference>
<evidence type="ECO:0000256" key="3">
    <source>
        <dbReference type="ARBA" id="ARBA00012697"/>
    </source>
</evidence>
<dbReference type="Gene3D" id="3.40.630.30">
    <property type="match status" value="1"/>
</dbReference>
<accession>A0A7S2SPT5</accession>
<evidence type="ECO:0000256" key="2">
    <source>
        <dbReference type="ARBA" id="ARBA00009145"/>
    </source>
</evidence>
<dbReference type="EMBL" id="HBHK01025137">
    <property type="protein sequence ID" value="CAD9704602.1"/>
    <property type="molecule type" value="Transcribed_RNA"/>
</dbReference>
<dbReference type="PANTHER" id="PTHR30602">
    <property type="entry name" value="AMINO-ACID ACETYLTRANSFERASE"/>
    <property type="match status" value="1"/>
</dbReference>
<dbReference type="HAMAP" id="MF_01105">
    <property type="entry name" value="N_acetyl_glu_synth"/>
    <property type="match status" value="1"/>
</dbReference>
<evidence type="ECO:0000256" key="1">
    <source>
        <dbReference type="ARBA" id="ARBA00004925"/>
    </source>
</evidence>
<evidence type="ECO:0000259" key="7">
    <source>
        <dbReference type="PROSITE" id="PS51186"/>
    </source>
</evidence>
<proteinExistence type="inferred from homology"/>
<dbReference type="SUPFAM" id="SSF53633">
    <property type="entry name" value="Carbamate kinase-like"/>
    <property type="match status" value="1"/>
</dbReference>
<dbReference type="InterPro" id="IPR010167">
    <property type="entry name" value="NH2A_AcTrfase"/>
</dbReference>